<dbReference type="InterPro" id="IPR007111">
    <property type="entry name" value="NACHT_NTPase"/>
</dbReference>
<dbReference type="PROSITE" id="PS50041">
    <property type="entry name" value="C_TYPE_LECTIN_2"/>
    <property type="match status" value="1"/>
</dbReference>
<dbReference type="InterPro" id="IPR000488">
    <property type="entry name" value="Death_dom"/>
</dbReference>
<evidence type="ECO:0000256" key="1">
    <source>
        <dbReference type="SAM" id="MobiDB-lite"/>
    </source>
</evidence>
<dbReference type="OrthoDB" id="120976at2759"/>
<dbReference type="Pfam" id="PF00059">
    <property type="entry name" value="Lectin_C"/>
    <property type="match status" value="1"/>
</dbReference>
<dbReference type="GeneID" id="119736810"/>
<dbReference type="CDD" id="cd00037">
    <property type="entry name" value="CLECT"/>
    <property type="match status" value="1"/>
</dbReference>
<dbReference type="OMA" id="WTELAIR"/>
<accession>A0A914ATU7</accession>
<name>A0A914ATU7_PATMI</name>
<dbReference type="SUPFAM" id="SSF47986">
    <property type="entry name" value="DEATH domain"/>
    <property type="match status" value="1"/>
</dbReference>
<dbReference type="Gene3D" id="3.10.100.10">
    <property type="entry name" value="Mannose-Binding Protein A, subunit A"/>
    <property type="match status" value="1"/>
</dbReference>
<protein>
    <submittedName>
        <fullName evidence="6">Uncharacterized protein</fullName>
    </submittedName>
</protein>
<dbReference type="Proteomes" id="UP000887568">
    <property type="component" value="Unplaced"/>
</dbReference>
<feature type="domain" description="Death" evidence="2">
    <location>
        <begin position="185"/>
        <end position="275"/>
    </location>
</feature>
<evidence type="ECO:0000259" key="3">
    <source>
        <dbReference type="PROSITE" id="PS50041"/>
    </source>
</evidence>
<dbReference type="InterPro" id="IPR027417">
    <property type="entry name" value="P-loop_NTPase"/>
</dbReference>
<feature type="compositionally biased region" description="Polar residues" evidence="1">
    <location>
        <begin position="99"/>
        <end position="113"/>
    </location>
</feature>
<dbReference type="InterPro" id="IPR016187">
    <property type="entry name" value="CTDL_fold"/>
</dbReference>
<dbReference type="SMART" id="SM00005">
    <property type="entry name" value="DEATH"/>
    <property type="match status" value="1"/>
</dbReference>
<dbReference type="SUPFAM" id="SSF56436">
    <property type="entry name" value="C-type lectin-like"/>
    <property type="match status" value="1"/>
</dbReference>
<dbReference type="PROSITE" id="PS50837">
    <property type="entry name" value="NACHT"/>
    <property type="match status" value="1"/>
</dbReference>
<dbReference type="InterPro" id="IPR011029">
    <property type="entry name" value="DEATH-like_dom_sf"/>
</dbReference>
<dbReference type="PROSITE" id="PS50819">
    <property type="entry name" value="INTEIN_ENDONUCLEASE"/>
    <property type="match status" value="1"/>
</dbReference>
<evidence type="ECO:0000313" key="7">
    <source>
        <dbReference type="Proteomes" id="UP000887568"/>
    </source>
</evidence>
<dbReference type="SUPFAM" id="SSF52047">
    <property type="entry name" value="RNI-like"/>
    <property type="match status" value="1"/>
</dbReference>
<reference evidence="6" key="1">
    <citation type="submission" date="2022-11" db="UniProtKB">
        <authorList>
            <consortium name="EnsemblMetazoa"/>
        </authorList>
    </citation>
    <scope>IDENTIFICATION</scope>
</reference>
<feature type="domain" description="NACHT" evidence="5">
    <location>
        <begin position="355"/>
        <end position="483"/>
    </location>
</feature>
<feature type="region of interest" description="Disordered" evidence="1">
    <location>
        <begin position="18"/>
        <end position="182"/>
    </location>
</feature>
<feature type="compositionally biased region" description="Low complexity" evidence="1">
    <location>
        <begin position="82"/>
        <end position="98"/>
    </location>
</feature>
<sequence length="1034" mass="117081">MFRRLFSRFLKFFRLGPDRSQQTRPSAPVDQLVTSPYDLHQPQQTQPSVPVDEPVTSPYSPCQHDIILPNIPDQPVTPPSSPHQSQQTQPSVPVDQPVASPSSPHQSLQTQPSVPVDQPVTSPSSPHQSQQTQPSVPVDQPVTSPSDPHRSHKTQPSVPVDQPVISPSSQNRSQQTQPSEPQVFSENVFLDLTTRIGDKWTELAIRLGFRDAEIEHLQADHPHSQQRRAFKMLKTWWQRWDHLHDDGGIGAVNALCDALREIGRNDLLLFVKGYVEGAGHFDPDPYRAEFIRYYQDEMSVVPLLPWLPSEVRMVNDIYVKLKLQERENKARKVKQQTIDSHKMFQLKYKDGKPVRFILLSGIAGSGKTTIVSKIATDWALQTLRSTSSLSNFAFLVALSMRELKGVPDLTEAIFDQILAKDTKLDRKSLTTYLSSHAEEVLVVLDGADEYYNEGSQLPSKCFITDIIRNKILRGCTVLVTTRPHMVDKLCGLNHSFIHIETRGFSDLGVKEYIQKFFKGEDPKVSVGLFGYLKASGTLLSLANTPIMLLLMCLVWSDEQKLPETLTELFKEALLFILKRHFQKSGLPNPEDKELLENQLTNLLQTLGKEALNGLMLPGQKLVFEAGDFWNSLEVDKACKIGILSKEKIRSKSRAVERVTFFHKTFQEAIAGFYWASLVESDDELFESYLSKVDKSNAFGMRYLMCFCCGWNVKAAESLLRYVETFGLKTEVRDFPDIYYKVFQHPNEHFRKLWMLMHFEARSKELHSIAGIFNQVFLVEMNCGNDFTSALKFLVECATSSVSRLRVVYLIGVSLCRDSSPSLAEQLKSLKELNELKLSFRKRSCSEDIITLATDVLPSLCNLRVLQLVVPENSSLIPEAFLAVIQWIFQGTRYYVHSVPMAWAQAKEFCQKMGGNLLMPKSSEENAFANSLLEERGATTAWLNCHRFGQWLCEVDGVTMWPPFNNPDPDQPTLDGNCLTMKAEDGKWRHTYCDLKATTVCEREATVQQASLAMYCMTIGADGRPYTDGQCVHKP</sequence>
<feature type="domain" description="C-type lectin" evidence="3">
    <location>
        <begin position="888"/>
        <end position="1001"/>
    </location>
</feature>
<dbReference type="CDD" id="cd01670">
    <property type="entry name" value="Death"/>
    <property type="match status" value="1"/>
</dbReference>
<feature type="compositionally biased region" description="Polar residues" evidence="1">
    <location>
        <begin position="165"/>
        <end position="182"/>
    </location>
</feature>
<dbReference type="InterPro" id="IPR004042">
    <property type="entry name" value="Intein_endonuc_central"/>
</dbReference>
<dbReference type="Pfam" id="PF00531">
    <property type="entry name" value="Death"/>
    <property type="match status" value="1"/>
</dbReference>
<dbReference type="GO" id="GO:0007165">
    <property type="term" value="P:signal transduction"/>
    <property type="evidence" value="ECO:0007669"/>
    <property type="project" value="InterPro"/>
</dbReference>
<dbReference type="InterPro" id="IPR016186">
    <property type="entry name" value="C-type_lectin-like/link_sf"/>
</dbReference>
<dbReference type="Gene3D" id="3.40.50.300">
    <property type="entry name" value="P-loop containing nucleotide triphosphate hydrolases"/>
    <property type="match status" value="1"/>
</dbReference>
<dbReference type="Pfam" id="PF05729">
    <property type="entry name" value="NACHT"/>
    <property type="match status" value="1"/>
</dbReference>
<keyword evidence="7" id="KW-1185">Reference proteome</keyword>
<dbReference type="SUPFAM" id="SSF52540">
    <property type="entry name" value="P-loop containing nucleoside triphosphate hydrolases"/>
    <property type="match status" value="1"/>
</dbReference>
<evidence type="ECO:0000259" key="4">
    <source>
        <dbReference type="PROSITE" id="PS50819"/>
    </source>
</evidence>
<dbReference type="EnsemblMetazoa" id="XM_038210818.1">
    <property type="protein sequence ID" value="XP_038066746.1"/>
    <property type="gene ID" value="LOC119736810"/>
</dbReference>
<organism evidence="6 7">
    <name type="scientific">Patiria miniata</name>
    <name type="common">Bat star</name>
    <name type="synonym">Asterina miniata</name>
    <dbReference type="NCBI Taxonomy" id="46514"/>
    <lineage>
        <taxon>Eukaryota</taxon>
        <taxon>Metazoa</taxon>
        <taxon>Echinodermata</taxon>
        <taxon>Eleutherozoa</taxon>
        <taxon>Asterozoa</taxon>
        <taxon>Asteroidea</taxon>
        <taxon>Valvatacea</taxon>
        <taxon>Valvatida</taxon>
        <taxon>Asterinidae</taxon>
        <taxon>Patiria</taxon>
    </lineage>
</organism>
<evidence type="ECO:0000259" key="2">
    <source>
        <dbReference type="PROSITE" id="PS50017"/>
    </source>
</evidence>
<dbReference type="PROSITE" id="PS50017">
    <property type="entry name" value="DEATH_DOMAIN"/>
    <property type="match status" value="1"/>
</dbReference>
<evidence type="ECO:0000313" key="6">
    <source>
        <dbReference type="EnsemblMetazoa" id="XP_038066746.1"/>
    </source>
</evidence>
<feature type="compositionally biased region" description="Low complexity" evidence="1">
    <location>
        <begin position="118"/>
        <end position="146"/>
    </location>
</feature>
<dbReference type="SMART" id="SM00034">
    <property type="entry name" value="CLECT"/>
    <property type="match status" value="1"/>
</dbReference>
<dbReference type="PANTHER" id="PTHR46312">
    <property type="entry name" value="NACHT DOMAIN-CONTAINING PROTEIN"/>
    <property type="match status" value="1"/>
</dbReference>
<dbReference type="Gene3D" id="1.10.533.10">
    <property type="entry name" value="Death Domain, Fas"/>
    <property type="match status" value="1"/>
</dbReference>
<dbReference type="InterPro" id="IPR001304">
    <property type="entry name" value="C-type_lectin-like"/>
</dbReference>
<evidence type="ECO:0000259" key="5">
    <source>
        <dbReference type="PROSITE" id="PS50837"/>
    </source>
</evidence>
<feature type="domain" description="DOD-type homing endonuclease" evidence="4">
    <location>
        <begin position="528"/>
        <end position="608"/>
    </location>
</feature>
<proteinExistence type="predicted"/>
<dbReference type="GO" id="GO:0004519">
    <property type="term" value="F:endonuclease activity"/>
    <property type="evidence" value="ECO:0007669"/>
    <property type="project" value="InterPro"/>
</dbReference>
<dbReference type="RefSeq" id="XP_038066746.1">
    <property type="nucleotide sequence ID" value="XM_038210818.1"/>
</dbReference>
<dbReference type="PANTHER" id="PTHR46312:SF2">
    <property type="entry name" value="NUCLEOTIDE-BINDING OLIGOMERIZATION DOMAIN-CONTAINING PROTEIN 2-LIKE"/>
    <property type="match status" value="1"/>
</dbReference>
<dbReference type="AlphaFoldDB" id="A0A914ATU7"/>